<dbReference type="Proteomes" id="UP000297385">
    <property type="component" value="Unassembled WGS sequence"/>
</dbReference>
<accession>A0A4Y8MJM0</accession>
<name>A0A4Y8MJM0_9BURK</name>
<reference evidence="1 2" key="1">
    <citation type="submission" date="2019-03" db="EMBL/GenBank/DDBJ databases">
        <title>Complete Genome Sequence of Paraburkholderia dipogonis ICMP 19430T, a Nitrogen-fixing Symbiont of the South African Invasive Legume Dipogon lignosus in New Zealand.</title>
        <authorList>
            <person name="De Meyer S.E."/>
        </authorList>
    </citation>
    <scope>NUCLEOTIDE SEQUENCE [LARGE SCALE GENOMIC DNA]</scope>
    <source>
        <strain evidence="1 2">ICMP 19430</strain>
    </source>
</reference>
<dbReference type="EMBL" id="SNVI01000005">
    <property type="protein sequence ID" value="TFE37676.1"/>
    <property type="molecule type" value="Genomic_DNA"/>
</dbReference>
<dbReference type="GeneID" id="97309519"/>
<evidence type="ECO:0000313" key="1">
    <source>
        <dbReference type="EMBL" id="TFE37676.1"/>
    </source>
</evidence>
<organism evidence="1 2">
    <name type="scientific">Paraburkholderia dipogonis</name>
    <dbReference type="NCBI Taxonomy" id="1211383"/>
    <lineage>
        <taxon>Bacteria</taxon>
        <taxon>Pseudomonadati</taxon>
        <taxon>Pseudomonadota</taxon>
        <taxon>Betaproteobacteria</taxon>
        <taxon>Burkholderiales</taxon>
        <taxon>Burkholderiaceae</taxon>
        <taxon>Paraburkholderia</taxon>
    </lineage>
</organism>
<sequence>MVNFAGSVGSAARRSIQSGGNRLPARFPARQRLGIPWSGIREGERRAGHYGPFSKIKELQEMVRRTKRDFGPSQHKKMGHFPVFLSKFPVSGVLQSETYRTFTKTWIDLHFSVYLLDFASVSPWESILKLLLSPASQAM</sequence>
<dbReference type="RefSeq" id="WP_134466198.1">
    <property type="nucleotide sequence ID" value="NZ_JBHSSZ010000022.1"/>
</dbReference>
<evidence type="ECO:0000313" key="2">
    <source>
        <dbReference type="Proteomes" id="UP000297385"/>
    </source>
</evidence>
<gene>
    <name evidence="1" type="ORF">E2553_40455</name>
</gene>
<dbReference type="AlphaFoldDB" id="A0A4Y8MJM0"/>
<protein>
    <submittedName>
        <fullName evidence="1">Uncharacterized protein</fullName>
    </submittedName>
</protein>
<proteinExistence type="predicted"/>
<comment type="caution">
    <text evidence="1">The sequence shown here is derived from an EMBL/GenBank/DDBJ whole genome shotgun (WGS) entry which is preliminary data.</text>
</comment>